<feature type="compositionally biased region" description="Basic residues" evidence="5">
    <location>
        <begin position="312"/>
        <end position="334"/>
    </location>
</feature>
<reference evidence="7" key="1">
    <citation type="submission" date="2023-08" db="EMBL/GenBank/DDBJ databases">
        <authorList>
            <person name="Alioto T."/>
            <person name="Alioto T."/>
            <person name="Gomez Garrido J."/>
        </authorList>
    </citation>
    <scope>NUCLEOTIDE SEQUENCE</scope>
</reference>
<sequence length="384" mass="44590">MNNKDDKKEKEESHSPCRSEDKPEHLTDDERSTHEPGPSSGDKNTHKARGEKKREEKRPALQSNLKRQHNAREHEQKPWMRTGADITDYYNYGFDEETWKNYCQKQFEHRAANRKLITVQKRHYTHEESEPAPSPFSNSPPASALRQSHSIISAFGRQHGPSREEEQGFISDEGDKIEVVNEASPEEDPSTSYILTSPPGAAYAPLPRDFCRPRHCSNIKRAPIRKNSKIPDGPSTSMNASSSGVTSLIPKSRACRAGVMDTAKAWECYIQQEEYEEERFRGHRYDWHQRGGKNKDRKSSRSARSRKEQQGHRRTAKPRHKRQNVERRGRKSRRGREDREERKNRDRQERGGKSSCSGGSRSRRDTGEHKDRKKRRKSREGKRK</sequence>
<feature type="compositionally biased region" description="Basic and acidic residues" evidence="5">
    <location>
        <begin position="279"/>
        <end position="311"/>
    </location>
</feature>
<feature type="compositionally biased region" description="Basic and acidic residues" evidence="5">
    <location>
        <begin position="1"/>
        <end position="34"/>
    </location>
</feature>
<gene>
    <name evidence="7" type="ORF">XNOV1_A020603</name>
</gene>
<keyword evidence="8" id="KW-1185">Reference proteome</keyword>
<keyword evidence="3" id="KW-0507">mRNA processing</keyword>
<feature type="domain" description="Pre-mRNA polyadenylation factor Fip1" evidence="6">
    <location>
        <begin position="72"/>
        <end position="110"/>
    </location>
</feature>
<dbReference type="Proteomes" id="UP001178508">
    <property type="component" value="Chromosome 7"/>
</dbReference>
<protein>
    <submittedName>
        <fullName evidence="7">Pre-mRNA 3'-end-processing factor FIP1</fullName>
    </submittedName>
</protein>
<proteinExistence type="inferred from homology"/>
<feature type="region of interest" description="Disordered" evidence="5">
    <location>
        <begin position="118"/>
        <end position="146"/>
    </location>
</feature>
<dbReference type="PANTHER" id="PTHR36884:SF4">
    <property type="entry name" value="FIP1[III]-LIKE PROTEIN"/>
    <property type="match status" value="1"/>
</dbReference>
<evidence type="ECO:0000256" key="4">
    <source>
        <dbReference type="ARBA" id="ARBA00023242"/>
    </source>
</evidence>
<evidence type="ECO:0000256" key="1">
    <source>
        <dbReference type="ARBA" id="ARBA00004123"/>
    </source>
</evidence>
<evidence type="ECO:0000313" key="8">
    <source>
        <dbReference type="Proteomes" id="UP001178508"/>
    </source>
</evidence>
<feature type="compositionally biased region" description="Polar residues" evidence="5">
    <location>
        <begin position="234"/>
        <end position="246"/>
    </location>
</feature>
<feature type="compositionally biased region" description="Basic residues" evidence="5">
    <location>
        <begin position="371"/>
        <end position="384"/>
    </location>
</feature>
<dbReference type="GO" id="GO:0006397">
    <property type="term" value="P:mRNA processing"/>
    <property type="evidence" value="ECO:0007669"/>
    <property type="project" value="UniProtKB-KW"/>
</dbReference>
<comment type="subcellular location">
    <subcellularLocation>
        <location evidence="1">Nucleus</location>
    </subcellularLocation>
</comment>
<dbReference type="PANTHER" id="PTHR36884">
    <property type="entry name" value="FIP1[III]-LIKE PROTEIN"/>
    <property type="match status" value="1"/>
</dbReference>
<feature type="region of interest" description="Disordered" evidence="5">
    <location>
        <begin position="225"/>
        <end position="247"/>
    </location>
</feature>
<dbReference type="GO" id="GO:0005634">
    <property type="term" value="C:nucleus"/>
    <property type="evidence" value="ECO:0007669"/>
    <property type="project" value="UniProtKB-SubCell"/>
</dbReference>
<evidence type="ECO:0000259" key="6">
    <source>
        <dbReference type="Pfam" id="PF05182"/>
    </source>
</evidence>
<dbReference type="InterPro" id="IPR044976">
    <property type="entry name" value="FIPS5/FIPS3-like"/>
</dbReference>
<accession>A0AAV1FH43</accession>
<feature type="region of interest" description="Disordered" evidence="5">
    <location>
        <begin position="1"/>
        <end position="84"/>
    </location>
</feature>
<organism evidence="7 8">
    <name type="scientific">Xyrichtys novacula</name>
    <name type="common">Pearly razorfish</name>
    <name type="synonym">Hemipteronotus novacula</name>
    <dbReference type="NCBI Taxonomy" id="13765"/>
    <lineage>
        <taxon>Eukaryota</taxon>
        <taxon>Metazoa</taxon>
        <taxon>Chordata</taxon>
        <taxon>Craniata</taxon>
        <taxon>Vertebrata</taxon>
        <taxon>Euteleostomi</taxon>
        <taxon>Actinopterygii</taxon>
        <taxon>Neopterygii</taxon>
        <taxon>Teleostei</taxon>
        <taxon>Neoteleostei</taxon>
        <taxon>Acanthomorphata</taxon>
        <taxon>Eupercaria</taxon>
        <taxon>Labriformes</taxon>
        <taxon>Labridae</taxon>
        <taxon>Xyrichtys</taxon>
    </lineage>
</organism>
<dbReference type="Pfam" id="PF05182">
    <property type="entry name" value="Fip1"/>
    <property type="match status" value="1"/>
</dbReference>
<feature type="compositionally biased region" description="Basic and acidic residues" evidence="5">
    <location>
        <begin position="335"/>
        <end position="352"/>
    </location>
</feature>
<dbReference type="InterPro" id="IPR007854">
    <property type="entry name" value="Fip1_dom"/>
</dbReference>
<comment type="similarity">
    <text evidence="2">Belongs to the FIP1 family.</text>
</comment>
<evidence type="ECO:0000256" key="2">
    <source>
        <dbReference type="ARBA" id="ARBA00007459"/>
    </source>
</evidence>
<dbReference type="AlphaFoldDB" id="A0AAV1FH43"/>
<dbReference type="EMBL" id="OY660870">
    <property type="protein sequence ID" value="CAJ1059979.1"/>
    <property type="molecule type" value="Genomic_DNA"/>
</dbReference>
<evidence type="ECO:0000313" key="7">
    <source>
        <dbReference type="EMBL" id="CAJ1059979.1"/>
    </source>
</evidence>
<name>A0AAV1FH43_XYRNO</name>
<keyword evidence="4" id="KW-0539">Nucleus</keyword>
<feature type="region of interest" description="Disordered" evidence="5">
    <location>
        <begin position="279"/>
        <end position="384"/>
    </location>
</feature>
<feature type="compositionally biased region" description="Low complexity" evidence="5">
    <location>
        <begin position="135"/>
        <end position="144"/>
    </location>
</feature>
<evidence type="ECO:0000256" key="3">
    <source>
        <dbReference type="ARBA" id="ARBA00022664"/>
    </source>
</evidence>
<evidence type="ECO:0000256" key="5">
    <source>
        <dbReference type="SAM" id="MobiDB-lite"/>
    </source>
</evidence>